<keyword evidence="5" id="KW-1185">Reference proteome</keyword>
<dbReference type="PANTHER" id="PTHR48053:SF47">
    <property type="entry name" value="RECEPTOR KINASE-LIKE PROTEIN XA21"/>
    <property type="match status" value="1"/>
</dbReference>
<dbReference type="Gene3D" id="3.80.10.10">
    <property type="entry name" value="Ribonuclease Inhibitor"/>
    <property type="match status" value="2"/>
</dbReference>
<proteinExistence type="predicted"/>
<dbReference type="Proteomes" id="UP000237347">
    <property type="component" value="Unassembled WGS sequence"/>
</dbReference>
<dbReference type="GO" id="GO:0016301">
    <property type="term" value="F:kinase activity"/>
    <property type="evidence" value="ECO:0007669"/>
    <property type="project" value="UniProtKB-KW"/>
</dbReference>
<organism evidence="4 5">
    <name type="scientific">Quercus suber</name>
    <name type="common">Cork oak</name>
    <dbReference type="NCBI Taxonomy" id="58331"/>
    <lineage>
        <taxon>Eukaryota</taxon>
        <taxon>Viridiplantae</taxon>
        <taxon>Streptophyta</taxon>
        <taxon>Embryophyta</taxon>
        <taxon>Tracheophyta</taxon>
        <taxon>Spermatophyta</taxon>
        <taxon>Magnoliopsida</taxon>
        <taxon>eudicotyledons</taxon>
        <taxon>Gunneridae</taxon>
        <taxon>Pentapetalae</taxon>
        <taxon>rosids</taxon>
        <taxon>fabids</taxon>
        <taxon>Fagales</taxon>
        <taxon>Fagaceae</taxon>
        <taxon>Quercus</taxon>
    </lineage>
</organism>
<evidence type="ECO:0000256" key="3">
    <source>
        <dbReference type="ARBA" id="ARBA00023170"/>
    </source>
</evidence>
<dbReference type="GO" id="GO:0016020">
    <property type="term" value="C:membrane"/>
    <property type="evidence" value="ECO:0007669"/>
    <property type="project" value="UniProtKB-SubCell"/>
</dbReference>
<keyword evidence="3" id="KW-0675">Receptor</keyword>
<evidence type="ECO:0000313" key="4">
    <source>
        <dbReference type="EMBL" id="KAK7857621.1"/>
    </source>
</evidence>
<evidence type="ECO:0000256" key="2">
    <source>
        <dbReference type="ARBA" id="ARBA00022729"/>
    </source>
</evidence>
<comment type="caution">
    <text evidence="4">The sequence shown here is derived from an EMBL/GenBank/DDBJ whole genome shotgun (WGS) entry which is preliminary data.</text>
</comment>
<evidence type="ECO:0000256" key="1">
    <source>
        <dbReference type="ARBA" id="ARBA00004479"/>
    </source>
</evidence>
<comment type="subcellular location">
    <subcellularLocation>
        <location evidence="1">Membrane</location>
        <topology evidence="1">Single-pass type I membrane protein</topology>
    </subcellularLocation>
</comment>
<dbReference type="EMBL" id="PKMF04000025">
    <property type="protein sequence ID" value="KAK7857621.1"/>
    <property type="molecule type" value="Genomic_DNA"/>
</dbReference>
<keyword evidence="2" id="KW-0732">Signal</keyword>
<dbReference type="Pfam" id="PF00560">
    <property type="entry name" value="LRR_1"/>
    <property type="match status" value="3"/>
</dbReference>
<accession>A0AAW0M314</accession>
<dbReference type="AlphaFoldDB" id="A0AAW0M314"/>
<dbReference type="PANTHER" id="PTHR48053">
    <property type="entry name" value="LEUCINE RICH REPEAT FAMILY PROTEIN, EXPRESSED"/>
    <property type="match status" value="1"/>
</dbReference>
<protein>
    <submittedName>
        <fullName evidence="4">Lrr receptor-like serine/threonine-protein kinase</fullName>
    </submittedName>
</protein>
<name>A0AAW0M314_QUESU</name>
<dbReference type="InterPro" id="IPR001611">
    <property type="entry name" value="Leu-rich_rpt"/>
</dbReference>
<dbReference type="SUPFAM" id="SSF52058">
    <property type="entry name" value="L domain-like"/>
    <property type="match status" value="1"/>
</dbReference>
<reference evidence="4 5" key="1">
    <citation type="journal article" date="2018" name="Sci. Data">
        <title>The draft genome sequence of cork oak.</title>
        <authorList>
            <person name="Ramos A.M."/>
            <person name="Usie A."/>
            <person name="Barbosa P."/>
            <person name="Barros P.M."/>
            <person name="Capote T."/>
            <person name="Chaves I."/>
            <person name="Simoes F."/>
            <person name="Abreu I."/>
            <person name="Carrasquinho I."/>
            <person name="Faro C."/>
            <person name="Guimaraes J.B."/>
            <person name="Mendonca D."/>
            <person name="Nobrega F."/>
            <person name="Rodrigues L."/>
            <person name="Saibo N.J.M."/>
            <person name="Varela M.C."/>
            <person name="Egas C."/>
            <person name="Matos J."/>
            <person name="Miguel C.M."/>
            <person name="Oliveira M.M."/>
            <person name="Ricardo C.P."/>
            <person name="Goncalves S."/>
        </authorList>
    </citation>
    <scope>NUCLEOTIDE SEQUENCE [LARGE SCALE GENOMIC DNA]</scope>
    <source>
        <strain evidence="5">cv. HL8</strain>
    </source>
</reference>
<gene>
    <name evidence="4" type="ORF">CFP56_016508</name>
</gene>
<evidence type="ECO:0000313" key="5">
    <source>
        <dbReference type="Proteomes" id="UP000237347"/>
    </source>
</evidence>
<dbReference type="InterPro" id="IPR051716">
    <property type="entry name" value="Plant_RL_S/T_kinase"/>
</dbReference>
<dbReference type="InterPro" id="IPR032675">
    <property type="entry name" value="LRR_dom_sf"/>
</dbReference>
<sequence length="103" mass="11578">MLLHSVFLQYNSLTGILPPEIGNLTSLKILNLAQNHLSSEIFNELPIGLNYLDLSLNAFSSVILRSVTNLTQLQLINLLYNQFSGEIPASFGKLQQLQYLKIF</sequence>